<dbReference type="SUPFAM" id="SSF50729">
    <property type="entry name" value="PH domain-like"/>
    <property type="match status" value="1"/>
</dbReference>
<dbReference type="OrthoDB" id="8434295at2759"/>
<evidence type="ECO:0000313" key="4">
    <source>
        <dbReference type="EMBL" id="KAG7320371.1"/>
    </source>
</evidence>
<dbReference type="SMART" id="SM00233">
    <property type="entry name" value="PH"/>
    <property type="match status" value="1"/>
</dbReference>
<dbReference type="SUPFAM" id="SSF47473">
    <property type="entry name" value="EF-hand"/>
    <property type="match status" value="1"/>
</dbReference>
<reference evidence="4 5" key="1">
    <citation type="submission" date="2021-06" db="EMBL/GenBank/DDBJ databases">
        <title>Chromosome-level genome assembly of the red-tail catfish (Hemibagrus wyckioides).</title>
        <authorList>
            <person name="Shao F."/>
        </authorList>
    </citation>
    <scope>NUCLEOTIDE SEQUENCE [LARGE SCALE GENOMIC DNA]</scope>
    <source>
        <strain evidence="4">EC202008001</strain>
        <tissue evidence="4">Blood</tissue>
    </source>
</reference>
<feature type="domain" description="PH" evidence="3">
    <location>
        <begin position="212"/>
        <end position="308"/>
    </location>
</feature>
<dbReference type="GO" id="GO:0005634">
    <property type="term" value="C:nucleus"/>
    <property type="evidence" value="ECO:0007669"/>
    <property type="project" value="TreeGrafter"/>
</dbReference>
<accession>A0A9D3NCT3</accession>
<dbReference type="InterPro" id="IPR057836">
    <property type="entry name" value="EF-hand_SWAP70_N"/>
</dbReference>
<feature type="region of interest" description="Disordered" evidence="2">
    <location>
        <begin position="310"/>
        <end position="368"/>
    </location>
</feature>
<dbReference type="PANTHER" id="PTHR14383">
    <property type="entry name" value="SWAP-70 RECOMBINASE"/>
    <property type="match status" value="1"/>
</dbReference>
<evidence type="ECO:0000259" key="3">
    <source>
        <dbReference type="PROSITE" id="PS50003"/>
    </source>
</evidence>
<evidence type="ECO:0000256" key="2">
    <source>
        <dbReference type="SAM" id="MobiDB-lite"/>
    </source>
</evidence>
<comment type="caution">
    <text evidence="4">The sequence shown here is derived from an EMBL/GenBank/DDBJ whole genome shotgun (WGS) entry which is preliminary data.</text>
</comment>
<feature type="compositionally biased region" description="Basic and acidic residues" evidence="2">
    <location>
        <begin position="500"/>
        <end position="509"/>
    </location>
</feature>
<dbReference type="InterPro" id="IPR001849">
    <property type="entry name" value="PH_domain"/>
</dbReference>
<protein>
    <recommendedName>
        <fullName evidence="3">PH domain-containing protein</fullName>
    </recommendedName>
</protein>
<organism evidence="4 5">
    <name type="scientific">Hemibagrus wyckioides</name>
    <dbReference type="NCBI Taxonomy" id="337641"/>
    <lineage>
        <taxon>Eukaryota</taxon>
        <taxon>Metazoa</taxon>
        <taxon>Chordata</taxon>
        <taxon>Craniata</taxon>
        <taxon>Vertebrata</taxon>
        <taxon>Euteleostomi</taxon>
        <taxon>Actinopterygii</taxon>
        <taxon>Neopterygii</taxon>
        <taxon>Teleostei</taxon>
        <taxon>Ostariophysi</taxon>
        <taxon>Siluriformes</taxon>
        <taxon>Bagridae</taxon>
        <taxon>Hemibagrus</taxon>
    </lineage>
</organism>
<dbReference type="PANTHER" id="PTHR14383:SF2">
    <property type="entry name" value="DIFFERENTIALLY EXPRESSED IN FDCP 6 HOMOLOG"/>
    <property type="match status" value="1"/>
</dbReference>
<proteinExistence type="predicted"/>
<feature type="region of interest" description="Disordered" evidence="2">
    <location>
        <begin position="634"/>
        <end position="653"/>
    </location>
</feature>
<dbReference type="Gene3D" id="2.30.29.30">
    <property type="entry name" value="Pleckstrin-homology domain (PH domain)/Phosphotyrosine-binding domain (PTB)"/>
    <property type="match status" value="1"/>
</dbReference>
<dbReference type="EMBL" id="JAHKSW010000019">
    <property type="protein sequence ID" value="KAG7320371.1"/>
    <property type="molecule type" value="Genomic_DNA"/>
</dbReference>
<gene>
    <name evidence="4" type="ORF">KOW79_016224</name>
</gene>
<feature type="compositionally biased region" description="Basic and acidic residues" evidence="2">
    <location>
        <begin position="636"/>
        <end position="653"/>
    </location>
</feature>
<sequence>MDLKSELLKSIWYAFTSLEAEGSGKVSKSQLKVLSHNLYTALNIPHDPVALEEHFKDNDNGPVSDNGYMPYLNKYILAKATEGTFNKETFDELCWMMTAKKNFKPSIQQGVCSQRDCFKLFCLFNLLSENRYPLVIIQPELEYLLKKISTAMSQEWDGKRLEDLLSQDPSLQDGMIVWMFLEHLSAGNLMRVDCKEAFSLALDDIFMEMYHNVLKKGYMLKKGHVRRNWHERWFVLKPGSLTYYISEDQKEKKGEVQLDGSCVVETIPDKEGKRCLFCMKTPGRTYEISASDQKQRVEWIQAVQTAIRLKTEGKSSMHQELKLRRREQRENSQNSQRSENQSSQSEHSAEDEEPSSVTQHGEIENKEPDMEIIDIIQQHLEMEVQRKKEDAWVKEKQKERQEELERQLKEANEDRENMVAALTKMEREVQQQKKRIQELELTQQKLEEALNTQIQARLEDEKVRHELERLLEEERKKLIELMDSQRHLETPDYAITTQEKTPEPQKDEDNLLSPASPVIPPSSSPQLITCTSQALAETVETHHHNVENVPENLSKAHMRQWNVQLNCLMKPITPADKMERLTVRSNYPKRGQALTSTEFIVKYQSTVTETESSNSQLRKREEDVGTQELITACQVEEPKKTREQAEHSNDFAY</sequence>
<dbReference type="Pfam" id="PF25530">
    <property type="entry name" value="EF-hand_SWAP70_N"/>
    <property type="match status" value="1"/>
</dbReference>
<dbReference type="Pfam" id="PF00169">
    <property type="entry name" value="PH"/>
    <property type="match status" value="1"/>
</dbReference>
<dbReference type="InterPro" id="IPR011993">
    <property type="entry name" value="PH-like_dom_sf"/>
</dbReference>
<dbReference type="AlphaFoldDB" id="A0A9D3NCT3"/>
<keyword evidence="1" id="KW-0175">Coiled coil</keyword>
<dbReference type="InterPro" id="IPR057837">
    <property type="entry name" value="PH_SWAP70"/>
</dbReference>
<dbReference type="CDD" id="cd13273">
    <property type="entry name" value="PH_SWAP-70"/>
    <property type="match status" value="1"/>
</dbReference>
<dbReference type="GO" id="GO:0005737">
    <property type="term" value="C:cytoplasm"/>
    <property type="evidence" value="ECO:0007669"/>
    <property type="project" value="TreeGrafter"/>
</dbReference>
<feature type="region of interest" description="Disordered" evidence="2">
    <location>
        <begin position="491"/>
        <end position="526"/>
    </location>
</feature>
<evidence type="ECO:0000313" key="5">
    <source>
        <dbReference type="Proteomes" id="UP000824219"/>
    </source>
</evidence>
<feature type="coiled-coil region" evidence="1">
    <location>
        <begin position="394"/>
        <end position="484"/>
    </location>
</feature>
<keyword evidence="5" id="KW-1185">Reference proteome</keyword>
<dbReference type="Proteomes" id="UP000824219">
    <property type="component" value="Linkage Group LG19"/>
</dbReference>
<dbReference type="FunFam" id="2.30.29.30:FF:000286">
    <property type="entry name" value="PH-protein kinase domain containing protein"/>
    <property type="match status" value="1"/>
</dbReference>
<dbReference type="PROSITE" id="PS50003">
    <property type="entry name" value="PH_DOMAIN"/>
    <property type="match status" value="1"/>
</dbReference>
<evidence type="ECO:0000256" key="1">
    <source>
        <dbReference type="SAM" id="Coils"/>
    </source>
</evidence>
<dbReference type="InterPro" id="IPR011992">
    <property type="entry name" value="EF-hand-dom_pair"/>
</dbReference>
<name>A0A9D3NCT3_9TELE</name>
<feature type="compositionally biased region" description="Basic and acidic residues" evidence="2">
    <location>
        <begin position="310"/>
        <end position="330"/>
    </location>
</feature>
<feature type="compositionally biased region" description="Low complexity" evidence="2">
    <location>
        <begin position="331"/>
        <end position="346"/>
    </location>
</feature>